<dbReference type="RefSeq" id="XP_007317208.1">
    <property type="nucleotide sequence ID" value="XM_007317146.1"/>
</dbReference>
<dbReference type="Gene3D" id="3.60.10.10">
    <property type="entry name" value="Endonuclease/exonuclease/phosphatase"/>
    <property type="match status" value="1"/>
</dbReference>
<evidence type="ECO:0000259" key="1">
    <source>
        <dbReference type="Pfam" id="PF22669"/>
    </source>
</evidence>
<sequence>MGYDAKRKPAWTDRILHMSNPLIQVKQLSYVSHPEITLSDHRPVSGEFDIQIDNLDNEHYGNAVSDLFQEVAGFEESETPPRLKLEATTISLGKVSICGAFAVH</sequence>
<gene>
    <name evidence="2" type="ORF">SERLADRAFT_491666</name>
</gene>
<organism>
    <name type="scientific">Serpula lacrymans var. lacrymans (strain S7.9)</name>
    <name type="common">Dry rot fungus</name>
    <dbReference type="NCBI Taxonomy" id="578457"/>
    <lineage>
        <taxon>Eukaryota</taxon>
        <taxon>Fungi</taxon>
        <taxon>Dikarya</taxon>
        <taxon>Basidiomycota</taxon>
        <taxon>Agaricomycotina</taxon>
        <taxon>Agaricomycetes</taxon>
        <taxon>Agaricomycetidae</taxon>
        <taxon>Boletales</taxon>
        <taxon>Coniophorineae</taxon>
        <taxon>Serpulaceae</taxon>
        <taxon>Serpula</taxon>
    </lineage>
</organism>
<dbReference type="Proteomes" id="UP000008064">
    <property type="component" value="Unassembled WGS sequence"/>
</dbReference>
<dbReference type="InterPro" id="IPR000300">
    <property type="entry name" value="IPPc"/>
</dbReference>
<dbReference type="AlphaFoldDB" id="F8NRS0"/>
<accession>F8NRS0</accession>
<evidence type="ECO:0000313" key="2">
    <source>
        <dbReference type="EMBL" id="EGO27035.1"/>
    </source>
</evidence>
<dbReference type="SUPFAM" id="SSF56219">
    <property type="entry name" value="DNase I-like"/>
    <property type="match status" value="1"/>
</dbReference>
<protein>
    <recommendedName>
        <fullName evidence="1">Inositol polyphosphate-related phosphatase domain-containing protein</fullName>
    </recommendedName>
</protein>
<dbReference type="GO" id="GO:0046856">
    <property type="term" value="P:phosphatidylinositol dephosphorylation"/>
    <property type="evidence" value="ECO:0007669"/>
    <property type="project" value="InterPro"/>
</dbReference>
<dbReference type="GO" id="GO:0004439">
    <property type="term" value="F:phosphatidylinositol-4,5-bisphosphate 5-phosphatase activity"/>
    <property type="evidence" value="ECO:0007669"/>
    <property type="project" value="TreeGrafter"/>
</dbReference>
<dbReference type="Pfam" id="PF22669">
    <property type="entry name" value="Exo_endo_phos2"/>
    <property type="match status" value="1"/>
</dbReference>
<proteinExistence type="predicted"/>
<name>F8NRS0_SERL9</name>
<dbReference type="KEGG" id="sla:SERLADRAFT_491666"/>
<reference evidence="2" key="1">
    <citation type="submission" date="2011-04" db="EMBL/GenBank/DDBJ databases">
        <title>Evolution of plant cell wall degrading machinery underlies the functional diversity of forest fungi.</title>
        <authorList>
            <consortium name="US DOE Joint Genome Institute (JGI-PGF)"/>
            <person name="Eastwood D.C."/>
            <person name="Floudas D."/>
            <person name="Binder M."/>
            <person name="Majcherczyk A."/>
            <person name="Schneider P."/>
            <person name="Aerts A."/>
            <person name="Asiegbu F.O."/>
            <person name="Baker S.E."/>
            <person name="Barry K."/>
            <person name="Bendiksby M."/>
            <person name="Blumentritt M."/>
            <person name="Coutinho P.M."/>
            <person name="Cullen D."/>
            <person name="Cullen D."/>
            <person name="Gathman A."/>
            <person name="Goodell B."/>
            <person name="Henrissat B."/>
            <person name="Ihrmark K."/>
            <person name="Kauserud H."/>
            <person name="Kohler A."/>
            <person name="LaButti K."/>
            <person name="Lapidus A."/>
            <person name="Lavin J.L."/>
            <person name="Lee Y.-H."/>
            <person name="Lindquist E."/>
            <person name="Lilly W."/>
            <person name="Lucas S."/>
            <person name="Morin E."/>
            <person name="Murat C."/>
            <person name="Oguiza J.A."/>
            <person name="Park J."/>
            <person name="Pisabarro A.G."/>
            <person name="Riley R."/>
            <person name="Rosling A."/>
            <person name="Salamov A."/>
            <person name="Schmidt O."/>
            <person name="Schmutz J."/>
            <person name="Skrede I."/>
            <person name="Stenlid J."/>
            <person name="Wiebenga A."/>
            <person name="Xie X."/>
            <person name="Kues U."/>
            <person name="Hibbett D.S."/>
            <person name="Hoffmeister D."/>
            <person name="Hogberg N."/>
            <person name="Martin F."/>
            <person name="Grigoriev I.V."/>
            <person name="Watkinson S.C."/>
        </authorList>
    </citation>
    <scope>NUCLEOTIDE SEQUENCE</scope>
    <source>
        <strain evidence="2">S7.9</strain>
    </source>
</reference>
<dbReference type="InterPro" id="IPR046985">
    <property type="entry name" value="IP5"/>
</dbReference>
<dbReference type="PANTHER" id="PTHR11200">
    <property type="entry name" value="INOSITOL 5-PHOSPHATASE"/>
    <property type="match status" value="1"/>
</dbReference>
<dbReference type="GeneID" id="18821721"/>
<dbReference type="OrthoDB" id="7862313at2759"/>
<feature type="domain" description="Inositol polyphosphate-related phosphatase" evidence="1">
    <location>
        <begin position="6"/>
        <end position="46"/>
    </location>
</feature>
<dbReference type="HOGENOM" id="CLU_2251705_0_0_1"/>
<dbReference type="EMBL" id="GL945432">
    <property type="protein sequence ID" value="EGO27035.1"/>
    <property type="molecule type" value="Genomic_DNA"/>
</dbReference>
<dbReference type="InterPro" id="IPR036691">
    <property type="entry name" value="Endo/exonu/phosph_ase_sf"/>
</dbReference>